<evidence type="ECO:0000256" key="3">
    <source>
        <dbReference type="SAM" id="Coils"/>
    </source>
</evidence>
<dbReference type="InterPro" id="IPR036263">
    <property type="entry name" value="Chorismate_II_sf"/>
</dbReference>
<sequence length="381" mass="42892">MQNKSPEQALNEYREKIDELDQELVKILAARQKITAKVGAVKRANSQAIYVPEREASMIASRRAQAEALDLSGDLVEDVLRRMMRDSYYSQHANYSKINANIHKVVVVGGEGALGKLLVNLFANSDYHTLSLDKDAWAKRASILADADLVIMAVPINLTNDLIKQLPSLPDNCVLADVTSIKKEPLEAMLNVHAGPVVGLHPMFGPDAPGMIKQVVVVCEGRYPDKYQWLIEQMTVWGAQIYQTNADKHDNAMAFIQVMRHFNTFVYGQHLAQENPELSELIAFSSPIYRLEFAMVGRLFAQAPALYADIIFNNRANVDLLERFHLRFGEALNLLKHNEKSSFIEAFEDVQAWFGDYAKTCLKDSKQMLLKADDGQLLRNK</sequence>
<dbReference type="SMART" id="SM00830">
    <property type="entry name" value="CM_2"/>
    <property type="match status" value="1"/>
</dbReference>
<dbReference type="PROSITE" id="PS51168">
    <property type="entry name" value="CHORISMATE_MUT_2"/>
    <property type="match status" value="1"/>
</dbReference>
<comment type="caution">
    <text evidence="6">The sequence shown here is derived from an EMBL/GenBank/DDBJ whole genome shotgun (WGS) entry which is preliminary data.</text>
</comment>
<dbReference type="SUPFAM" id="SSF48179">
    <property type="entry name" value="6-phosphogluconate dehydrogenase C-terminal domain-like"/>
    <property type="match status" value="1"/>
</dbReference>
<keyword evidence="2" id="KW-0057">Aromatic amino acid biosynthesis</keyword>
<dbReference type="Pfam" id="PF02153">
    <property type="entry name" value="PDH_N"/>
    <property type="match status" value="1"/>
</dbReference>
<dbReference type="Pfam" id="PF01817">
    <property type="entry name" value="CM_2"/>
    <property type="match status" value="1"/>
</dbReference>
<keyword evidence="7" id="KW-1185">Reference proteome</keyword>
<dbReference type="InterPro" id="IPR008244">
    <property type="entry name" value="Chor_mut/prephenate_DH_T"/>
</dbReference>
<dbReference type="EMBL" id="JAVRHX010000001">
    <property type="protein sequence ID" value="MDT0594690.1"/>
    <property type="molecule type" value="Genomic_DNA"/>
</dbReference>
<dbReference type="Pfam" id="PF20463">
    <property type="entry name" value="PDH_C"/>
    <property type="match status" value="1"/>
</dbReference>
<keyword evidence="1 2" id="KW-0560">Oxidoreductase</keyword>
<keyword evidence="2" id="KW-0963">Cytoplasm</keyword>
<feature type="domain" description="Chorismate mutase" evidence="4">
    <location>
        <begin position="4"/>
        <end position="95"/>
    </location>
</feature>
<dbReference type="SUPFAM" id="SSF48600">
    <property type="entry name" value="Chorismate mutase II"/>
    <property type="match status" value="1"/>
</dbReference>
<name>A0ABU2ZPY8_9ALTE</name>
<evidence type="ECO:0000313" key="7">
    <source>
        <dbReference type="Proteomes" id="UP001253545"/>
    </source>
</evidence>
<comment type="pathway">
    <text evidence="2">Metabolic intermediate biosynthesis; prephenate biosynthesis; prephenate from chorismate: step 1/1.</text>
</comment>
<dbReference type="PIRSF" id="PIRSF001499">
    <property type="entry name" value="Chor_mut_pdh_Tpr"/>
    <property type="match status" value="1"/>
</dbReference>
<evidence type="ECO:0000313" key="6">
    <source>
        <dbReference type="EMBL" id="MDT0594690.1"/>
    </source>
</evidence>
<protein>
    <recommendedName>
        <fullName evidence="2">T-protein</fullName>
    </recommendedName>
</protein>
<dbReference type="InterPro" id="IPR050812">
    <property type="entry name" value="Preph/Arog_dehydrog"/>
</dbReference>
<dbReference type="RefSeq" id="WP_311368150.1">
    <property type="nucleotide sequence ID" value="NZ_JAVRHX010000001.1"/>
</dbReference>
<feature type="coiled-coil region" evidence="3">
    <location>
        <begin position="3"/>
        <end position="37"/>
    </location>
</feature>
<evidence type="ECO:0000259" key="4">
    <source>
        <dbReference type="PROSITE" id="PS51168"/>
    </source>
</evidence>
<dbReference type="InterPro" id="IPR046826">
    <property type="entry name" value="PDH_N"/>
</dbReference>
<dbReference type="Gene3D" id="3.40.50.720">
    <property type="entry name" value="NAD(P)-binding Rossmann-like Domain"/>
    <property type="match status" value="1"/>
</dbReference>
<keyword evidence="2" id="KW-0520">NAD</keyword>
<comment type="pathway">
    <text evidence="2">Amino-acid biosynthesis; L-tyrosine biosynthesis; (4-hydroxyphenyl)pyruvate from prephenate (NAD(+) route): step 1/1.</text>
</comment>
<dbReference type="InterPro" id="IPR002701">
    <property type="entry name" value="CM_II_prokaryot"/>
</dbReference>
<dbReference type="InterPro" id="IPR046825">
    <property type="entry name" value="PDH_C"/>
</dbReference>
<dbReference type="NCBIfam" id="TIGR01799">
    <property type="entry name" value="CM_T"/>
    <property type="match status" value="1"/>
</dbReference>
<dbReference type="InterPro" id="IPR008927">
    <property type="entry name" value="6-PGluconate_DH-like_C_sf"/>
</dbReference>
<keyword evidence="2" id="KW-0028">Amino-acid biosynthesis</keyword>
<proteinExistence type="predicted"/>
<organism evidence="6 7">
    <name type="scientific">Glaciecola petra</name>
    <dbReference type="NCBI Taxonomy" id="3075602"/>
    <lineage>
        <taxon>Bacteria</taxon>
        <taxon>Pseudomonadati</taxon>
        <taxon>Pseudomonadota</taxon>
        <taxon>Gammaproteobacteria</taxon>
        <taxon>Alteromonadales</taxon>
        <taxon>Alteromonadaceae</taxon>
        <taxon>Glaciecola</taxon>
    </lineage>
</organism>
<evidence type="ECO:0000259" key="5">
    <source>
        <dbReference type="PROSITE" id="PS51176"/>
    </source>
</evidence>
<dbReference type="GO" id="GO:0008977">
    <property type="term" value="F:prephenate dehydrogenase (NAD+) activity"/>
    <property type="evidence" value="ECO:0007669"/>
    <property type="project" value="UniProtKB-EC"/>
</dbReference>
<dbReference type="InterPro" id="IPR036979">
    <property type="entry name" value="CM_dom_sf"/>
</dbReference>
<dbReference type="Proteomes" id="UP001253545">
    <property type="component" value="Unassembled WGS sequence"/>
</dbReference>
<keyword evidence="3" id="KW-0175">Coiled coil</keyword>
<dbReference type="PANTHER" id="PTHR21363:SF0">
    <property type="entry name" value="PREPHENATE DEHYDROGENASE [NADP(+)]"/>
    <property type="match status" value="1"/>
</dbReference>
<feature type="domain" description="Prephenate/arogenate dehydrogenase" evidence="5">
    <location>
        <begin position="103"/>
        <end position="365"/>
    </location>
</feature>
<dbReference type="InterPro" id="IPR003099">
    <property type="entry name" value="Prephen_DH"/>
</dbReference>
<evidence type="ECO:0000256" key="1">
    <source>
        <dbReference type="ARBA" id="ARBA00023002"/>
    </source>
</evidence>
<dbReference type="GO" id="GO:0004106">
    <property type="term" value="F:chorismate mutase activity"/>
    <property type="evidence" value="ECO:0007669"/>
    <property type="project" value="UniProtKB-EC"/>
</dbReference>
<reference evidence="6 7" key="1">
    <citation type="submission" date="2023-09" db="EMBL/GenBank/DDBJ databases">
        <authorList>
            <person name="Rey-Velasco X."/>
        </authorList>
    </citation>
    <scope>NUCLEOTIDE SEQUENCE [LARGE SCALE GENOMIC DNA]</scope>
    <source>
        <strain evidence="6 7">P117</strain>
    </source>
</reference>
<dbReference type="Gene3D" id="1.20.59.10">
    <property type="entry name" value="Chorismate mutase"/>
    <property type="match status" value="1"/>
</dbReference>
<dbReference type="SUPFAM" id="SSF51735">
    <property type="entry name" value="NAD(P)-binding Rossmann-fold domains"/>
    <property type="match status" value="1"/>
</dbReference>
<dbReference type="Gene3D" id="1.10.3660.10">
    <property type="entry name" value="6-phosphogluconate dehydrogenase C-terminal like domain"/>
    <property type="match status" value="1"/>
</dbReference>
<comment type="subcellular location">
    <subcellularLocation>
        <location evidence="2">Cytoplasm</location>
    </subcellularLocation>
</comment>
<dbReference type="NCBIfam" id="NF008400">
    <property type="entry name" value="PRK11199.1"/>
    <property type="match status" value="1"/>
</dbReference>
<dbReference type="PANTHER" id="PTHR21363">
    <property type="entry name" value="PREPHENATE DEHYDROGENASE"/>
    <property type="match status" value="1"/>
</dbReference>
<accession>A0ABU2ZPY8</accession>
<dbReference type="InterPro" id="IPR011277">
    <property type="entry name" value="CM_T"/>
</dbReference>
<gene>
    <name evidence="6" type="primary">tyrA</name>
    <name evidence="6" type="ORF">RM552_07560</name>
</gene>
<keyword evidence="2 6" id="KW-0413">Isomerase</keyword>
<dbReference type="InterPro" id="IPR036291">
    <property type="entry name" value="NAD(P)-bd_dom_sf"/>
</dbReference>
<dbReference type="PROSITE" id="PS51176">
    <property type="entry name" value="PDH_ADH"/>
    <property type="match status" value="1"/>
</dbReference>
<keyword evidence="2" id="KW-0827">Tyrosine biosynthesis</keyword>
<evidence type="ECO:0000256" key="2">
    <source>
        <dbReference type="PIRNR" id="PIRNR001499"/>
    </source>
</evidence>